<sequence length="357" mass="39789">MCLALTFSLSTHAQLKTPQGSQKAKVSQVVGISHVTIKYSRPSVNNREIWGKLVPYGMNNLGFGTAKESPWRAGANENTTIEFSDDAVVEGKAIKAGKYGFHIIVQADDNATLIFSNNNTSWGSYFYEPSEDALRVDIKTKAVAHTELLTYDFIAVDANSTLAVLNWEKKQFPFKIEFAVPDIVLASFRDEFRGQQGFQRQNYETAANYALNNGGDLDEALGWIDGAIAGKFYSEKNFNNLQIKSKILEKLNRKAEADALMDEAMDYATIFQVHQYGRTLIANGEIDKAMTIFKMNAKNNKNTWPVHYGLARGYSAQGDYKKAKSHLELALNNAPNEGSKSRVQENITKLENGQDIN</sequence>
<keyword evidence="1" id="KW-0802">TPR repeat</keyword>
<comment type="caution">
    <text evidence="3">The sequence shown here is derived from an EMBL/GenBank/DDBJ whole genome shotgun (WGS) entry which is preliminary data.</text>
</comment>
<reference evidence="3" key="1">
    <citation type="journal article" date="2014" name="Int. J. Syst. Evol. Microbiol.">
        <title>Complete genome sequence of Corynebacterium casei LMG S-19264T (=DSM 44701T), isolated from a smear-ripened cheese.</title>
        <authorList>
            <consortium name="US DOE Joint Genome Institute (JGI-PGF)"/>
            <person name="Walter F."/>
            <person name="Albersmeier A."/>
            <person name="Kalinowski J."/>
            <person name="Ruckert C."/>
        </authorList>
    </citation>
    <scope>NUCLEOTIDE SEQUENCE</scope>
    <source>
        <strain evidence="3">KCTC 12710</strain>
    </source>
</reference>
<dbReference type="Pfam" id="PF11138">
    <property type="entry name" value="DUF2911"/>
    <property type="match status" value="1"/>
</dbReference>
<evidence type="ECO:0000256" key="2">
    <source>
        <dbReference type="SAM" id="MobiDB-lite"/>
    </source>
</evidence>
<feature type="repeat" description="TPR" evidence="1">
    <location>
        <begin position="304"/>
        <end position="337"/>
    </location>
</feature>
<evidence type="ECO:0000313" key="3">
    <source>
        <dbReference type="EMBL" id="GGZ68500.1"/>
    </source>
</evidence>
<dbReference type="EMBL" id="BMWZ01000001">
    <property type="protein sequence ID" value="GGZ68500.1"/>
    <property type="molecule type" value="Genomic_DNA"/>
</dbReference>
<dbReference type="InterPro" id="IPR021314">
    <property type="entry name" value="DUF2911"/>
</dbReference>
<evidence type="ECO:0008006" key="5">
    <source>
        <dbReference type="Google" id="ProtNLM"/>
    </source>
</evidence>
<dbReference type="PROSITE" id="PS50005">
    <property type="entry name" value="TPR"/>
    <property type="match status" value="1"/>
</dbReference>
<gene>
    <name evidence="3" type="ORF">GCM10007028_01770</name>
</gene>
<organism evidence="3 4">
    <name type="scientific">Algibacter mikhailovii</name>
    <dbReference type="NCBI Taxonomy" id="425498"/>
    <lineage>
        <taxon>Bacteria</taxon>
        <taxon>Pseudomonadati</taxon>
        <taxon>Bacteroidota</taxon>
        <taxon>Flavobacteriia</taxon>
        <taxon>Flavobacteriales</taxon>
        <taxon>Flavobacteriaceae</taxon>
        <taxon>Algibacter</taxon>
    </lineage>
</organism>
<protein>
    <recommendedName>
        <fullName evidence="5">DUF2911 domain-containing protein</fullName>
    </recommendedName>
</protein>
<evidence type="ECO:0000256" key="1">
    <source>
        <dbReference type="PROSITE-ProRule" id="PRU00339"/>
    </source>
</evidence>
<dbReference type="InterPro" id="IPR019734">
    <property type="entry name" value="TPR_rpt"/>
</dbReference>
<name>A0A918V4D4_9FLAO</name>
<keyword evidence="4" id="KW-1185">Reference proteome</keyword>
<evidence type="ECO:0000313" key="4">
    <source>
        <dbReference type="Proteomes" id="UP000636004"/>
    </source>
</evidence>
<accession>A0A918V4D4</accession>
<dbReference type="Proteomes" id="UP000636004">
    <property type="component" value="Unassembled WGS sequence"/>
</dbReference>
<dbReference type="AlphaFoldDB" id="A0A918V4D4"/>
<proteinExistence type="predicted"/>
<feature type="compositionally biased region" description="Polar residues" evidence="2">
    <location>
        <begin position="344"/>
        <end position="357"/>
    </location>
</feature>
<dbReference type="SUPFAM" id="SSF48452">
    <property type="entry name" value="TPR-like"/>
    <property type="match status" value="1"/>
</dbReference>
<dbReference type="InterPro" id="IPR011990">
    <property type="entry name" value="TPR-like_helical_dom_sf"/>
</dbReference>
<dbReference type="Gene3D" id="1.25.40.10">
    <property type="entry name" value="Tetratricopeptide repeat domain"/>
    <property type="match status" value="1"/>
</dbReference>
<dbReference type="Pfam" id="PF13181">
    <property type="entry name" value="TPR_8"/>
    <property type="match status" value="1"/>
</dbReference>
<reference evidence="3" key="2">
    <citation type="submission" date="2020-09" db="EMBL/GenBank/DDBJ databases">
        <authorList>
            <person name="Sun Q."/>
            <person name="Kim S."/>
        </authorList>
    </citation>
    <scope>NUCLEOTIDE SEQUENCE</scope>
    <source>
        <strain evidence="3">KCTC 12710</strain>
    </source>
</reference>
<feature type="region of interest" description="Disordered" evidence="2">
    <location>
        <begin position="331"/>
        <end position="357"/>
    </location>
</feature>